<evidence type="ECO:0000256" key="2">
    <source>
        <dbReference type="SAM" id="SignalP"/>
    </source>
</evidence>
<dbReference type="EMBL" id="KZ805335">
    <property type="protein sequence ID" value="PVI03065.1"/>
    <property type="molecule type" value="Genomic_DNA"/>
</dbReference>
<gene>
    <name evidence="3" type="ORF">DM02DRAFT_652865</name>
</gene>
<name>A0A2V1E0R9_9PLEO</name>
<organism evidence="3 4">
    <name type="scientific">Periconia macrospinosa</name>
    <dbReference type="NCBI Taxonomy" id="97972"/>
    <lineage>
        <taxon>Eukaryota</taxon>
        <taxon>Fungi</taxon>
        <taxon>Dikarya</taxon>
        <taxon>Ascomycota</taxon>
        <taxon>Pezizomycotina</taxon>
        <taxon>Dothideomycetes</taxon>
        <taxon>Pleosporomycetidae</taxon>
        <taxon>Pleosporales</taxon>
        <taxon>Massarineae</taxon>
        <taxon>Periconiaceae</taxon>
        <taxon>Periconia</taxon>
    </lineage>
</organism>
<accession>A0A2V1E0R9</accession>
<feature type="region of interest" description="Disordered" evidence="1">
    <location>
        <begin position="224"/>
        <end position="250"/>
    </location>
</feature>
<feature type="compositionally biased region" description="Polar residues" evidence="1">
    <location>
        <begin position="363"/>
        <end position="379"/>
    </location>
</feature>
<dbReference type="Proteomes" id="UP000244855">
    <property type="component" value="Unassembled WGS sequence"/>
</dbReference>
<protein>
    <submittedName>
        <fullName evidence="3">Uncharacterized protein</fullName>
    </submittedName>
</protein>
<evidence type="ECO:0000256" key="1">
    <source>
        <dbReference type="SAM" id="MobiDB-lite"/>
    </source>
</evidence>
<dbReference type="AlphaFoldDB" id="A0A2V1E0R9"/>
<keyword evidence="2" id="KW-0732">Signal</keyword>
<feature type="region of interest" description="Disordered" evidence="1">
    <location>
        <begin position="358"/>
        <end position="379"/>
    </location>
</feature>
<evidence type="ECO:0000313" key="3">
    <source>
        <dbReference type="EMBL" id="PVI03065.1"/>
    </source>
</evidence>
<reference evidence="3 4" key="1">
    <citation type="journal article" date="2018" name="Sci. Rep.">
        <title>Comparative genomics provides insights into the lifestyle and reveals functional heterogeneity of dark septate endophytic fungi.</title>
        <authorList>
            <person name="Knapp D.G."/>
            <person name="Nemeth J.B."/>
            <person name="Barry K."/>
            <person name="Hainaut M."/>
            <person name="Henrissat B."/>
            <person name="Johnson J."/>
            <person name="Kuo A."/>
            <person name="Lim J.H.P."/>
            <person name="Lipzen A."/>
            <person name="Nolan M."/>
            <person name="Ohm R.A."/>
            <person name="Tamas L."/>
            <person name="Grigoriev I.V."/>
            <person name="Spatafora J.W."/>
            <person name="Nagy L.G."/>
            <person name="Kovacs G.M."/>
        </authorList>
    </citation>
    <scope>NUCLEOTIDE SEQUENCE [LARGE SCALE GENOMIC DNA]</scope>
    <source>
        <strain evidence="3 4">DSE2036</strain>
    </source>
</reference>
<evidence type="ECO:0000313" key="4">
    <source>
        <dbReference type="Proteomes" id="UP000244855"/>
    </source>
</evidence>
<dbReference type="STRING" id="97972.A0A2V1E0R9"/>
<keyword evidence="4" id="KW-1185">Reference proteome</keyword>
<sequence>MQPFFVISFCLIGLFSGIVSGQCSISWPFLIRNAVCAVDPADNNDVQLQVLPDFGGCGGGNPTASFTASMTYTDTLGAVSAVQATPVLTTTLGIHSVLSFNYDVAYTGIRAGSQVTQALIAQAPGIIVFAAIVYTQTTSQSIFYSVATSTVTSTTGTDTTVFTTTTATETDTVPGPTVTAISTTGILTVKAPRPTITSTFTFTPKPKTIHSLSIVVSSTELSCIPAGKDRDDRDDRDGHGSHRGQRRRRGLVAARQAAVSYENPNCGAITPTTLASSTSLVTTTSTTTDTITSTVETVSTAFTTGPPETTYQSVIGTSTITPSPRTKRKFTIASRATVTSTKVVTITRLIVPSKGLPPCHTGSLKQLNGEGTVSVSKRH</sequence>
<proteinExistence type="predicted"/>
<feature type="chain" id="PRO_5016058777" evidence="2">
    <location>
        <begin position="22"/>
        <end position="379"/>
    </location>
</feature>
<feature type="signal peptide" evidence="2">
    <location>
        <begin position="1"/>
        <end position="21"/>
    </location>
</feature>
<feature type="compositionally biased region" description="Basic residues" evidence="1">
    <location>
        <begin position="241"/>
        <end position="250"/>
    </location>
</feature>
<feature type="compositionally biased region" description="Basic and acidic residues" evidence="1">
    <location>
        <begin position="227"/>
        <end position="240"/>
    </location>
</feature>